<evidence type="ECO:0000256" key="1">
    <source>
        <dbReference type="SAM" id="MobiDB-lite"/>
    </source>
</evidence>
<proteinExistence type="predicted"/>
<name>A0AAD6WPG1_9AGAR</name>
<organism evidence="2 3">
    <name type="scientific">Mycena alexandri</name>
    <dbReference type="NCBI Taxonomy" id="1745969"/>
    <lineage>
        <taxon>Eukaryota</taxon>
        <taxon>Fungi</taxon>
        <taxon>Dikarya</taxon>
        <taxon>Basidiomycota</taxon>
        <taxon>Agaricomycotina</taxon>
        <taxon>Agaricomycetes</taxon>
        <taxon>Agaricomycetidae</taxon>
        <taxon>Agaricales</taxon>
        <taxon>Marasmiineae</taxon>
        <taxon>Mycenaceae</taxon>
        <taxon>Mycena</taxon>
    </lineage>
</organism>
<sequence>MRKAIEHPDISGMRAGGGVQRFGVVDRADGRGASSPGRGVQKRLWRSRKASGRLEFSAYVRVISYDDGVPLIRRIEGQGVGASGAGGGVQKRELQEYMWAISLDKREPSVPVSRAQGRGCKQEGPGEGAGKFEPKGRIQGLKRREKGLRVVQESLIQRRVARGKGKGGNGSGSKREGDANKYKQRSPTLI</sequence>
<reference evidence="2" key="1">
    <citation type="submission" date="2023-03" db="EMBL/GenBank/DDBJ databases">
        <title>Massive genome expansion in bonnet fungi (Mycena s.s.) driven by repeated elements and novel gene families across ecological guilds.</title>
        <authorList>
            <consortium name="Lawrence Berkeley National Laboratory"/>
            <person name="Harder C.B."/>
            <person name="Miyauchi S."/>
            <person name="Viragh M."/>
            <person name="Kuo A."/>
            <person name="Thoen E."/>
            <person name="Andreopoulos B."/>
            <person name="Lu D."/>
            <person name="Skrede I."/>
            <person name="Drula E."/>
            <person name="Henrissat B."/>
            <person name="Morin E."/>
            <person name="Kohler A."/>
            <person name="Barry K."/>
            <person name="LaButti K."/>
            <person name="Morin E."/>
            <person name="Salamov A."/>
            <person name="Lipzen A."/>
            <person name="Mereny Z."/>
            <person name="Hegedus B."/>
            <person name="Baldrian P."/>
            <person name="Stursova M."/>
            <person name="Weitz H."/>
            <person name="Taylor A."/>
            <person name="Grigoriev I.V."/>
            <person name="Nagy L.G."/>
            <person name="Martin F."/>
            <person name="Kauserud H."/>
        </authorList>
    </citation>
    <scope>NUCLEOTIDE SEQUENCE</scope>
    <source>
        <strain evidence="2">CBHHK200</strain>
    </source>
</reference>
<protein>
    <submittedName>
        <fullName evidence="2">Uncharacterized protein</fullName>
    </submittedName>
</protein>
<dbReference type="AlphaFoldDB" id="A0AAD6WPG1"/>
<evidence type="ECO:0000313" key="2">
    <source>
        <dbReference type="EMBL" id="KAJ7020392.1"/>
    </source>
</evidence>
<dbReference type="EMBL" id="JARJCM010000265">
    <property type="protein sequence ID" value="KAJ7020392.1"/>
    <property type="molecule type" value="Genomic_DNA"/>
</dbReference>
<comment type="caution">
    <text evidence="2">The sequence shown here is derived from an EMBL/GenBank/DDBJ whole genome shotgun (WGS) entry which is preliminary data.</text>
</comment>
<feature type="region of interest" description="Disordered" evidence="1">
    <location>
        <begin position="108"/>
        <end position="190"/>
    </location>
</feature>
<evidence type="ECO:0000313" key="3">
    <source>
        <dbReference type="Proteomes" id="UP001218188"/>
    </source>
</evidence>
<accession>A0AAD6WPG1</accession>
<gene>
    <name evidence="2" type="ORF">C8F04DRAFT_1242014</name>
</gene>
<keyword evidence="3" id="KW-1185">Reference proteome</keyword>
<dbReference type="Proteomes" id="UP001218188">
    <property type="component" value="Unassembled WGS sequence"/>
</dbReference>